<sequence length="328" mass="34160">MSTHDEDLARRLRARADAEAPAMSVDLAAVVRGGRRRRLARGGAALAVAALAVAGTWSGVRALDTAPHEVQPAGTSSPAPTLTEADLHAQVDPVAGTITFPLARYDLTADEWAVVWRARTWAGWRCAEEAIGRPIAWQTSVPGDPPSDRTYGVWNLAEAQQYGYAVPVQGGRSGGPVDPDVPLSVWDACNESAAVQAMSPEIDASDELAAALRTASEAAEASEASRAAVADWTACLAAHGLEPAGGDGGYAVAGASSSRWDQDAVALAVTDVQCKAAVDFVQRMADADAAAQAPVLVAFRDELEARLAHQRAAVAVAEAYLAEHPEIP</sequence>
<dbReference type="EMBL" id="SZYE01000002">
    <property type="protein sequence ID" value="TKR27411.1"/>
    <property type="molecule type" value="Genomic_DNA"/>
</dbReference>
<organism evidence="1 2">
    <name type="scientific">Cellulomonas hominis</name>
    <dbReference type="NCBI Taxonomy" id="156981"/>
    <lineage>
        <taxon>Bacteria</taxon>
        <taxon>Bacillati</taxon>
        <taxon>Actinomycetota</taxon>
        <taxon>Actinomycetes</taxon>
        <taxon>Micrococcales</taxon>
        <taxon>Cellulomonadaceae</taxon>
        <taxon>Cellulomonas</taxon>
    </lineage>
</organism>
<protein>
    <submittedName>
        <fullName evidence="1">Uncharacterized protein</fullName>
    </submittedName>
</protein>
<dbReference type="RefSeq" id="WP_154727816.1">
    <property type="nucleotide sequence ID" value="NZ_SZYE01000002.1"/>
</dbReference>
<dbReference type="OrthoDB" id="4824992at2"/>
<comment type="caution">
    <text evidence="1">The sequence shown here is derived from an EMBL/GenBank/DDBJ whole genome shotgun (WGS) entry which is preliminary data.</text>
</comment>
<gene>
    <name evidence="1" type="ORF">FA014_00810</name>
</gene>
<name>A0A7Z8K2Y0_9CELL</name>
<proteinExistence type="predicted"/>
<accession>A0A7Z8K2Y0</accession>
<evidence type="ECO:0000313" key="1">
    <source>
        <dbReference type="EMBL" id="TKR27411.1"/>
    </source>
</evidence>
<reference evidence="1 2" key="1">
    <citation type="submission" date="2019-05" db="EMBL/GenBank/DDBJ databases">
        <title>Genome sequence of Cellulomonas hominis strain CS1.</title>
        <authorList>
            <person name="Belmont J."/>
            <person name="Maclea K.S."/>
        </authorList>
    </citation>
    <scope>NUCLEOTIDE SEQUENCE [LARGE SCALE GENOMIC DNA]</scope>
    <source>
        <strain evidence="1 2">CS1</strain>
    </source>
</reference>
<dbReference type="Proteomes" id="UP000308121">
    <property type="component" value="Unassembled WGS sequence"/>
</dbReference>
<evidence type="ECO:0000313" key="2">
    <source>
        <dbReference type="Proteomes" id="UP000308121"/>
    </source>
</evidence>
<dbReference type="AlphaFoldDB" id="A0A7Z8K2Y0"/>